<dbReference type="Proteomes" id="UP000626370">
    <property type="component" value="Unassembled WGS sequence"/>
</dbReference>
<evidence type="ECO:0008006" key="4">
    <source>
        <dbReference type="Google" id="ProtNLM"/>
    </source>
</evidence>
<evidence type="ECO:0000313" key="2">
    <source>
        <dbReference type="EMBL" id="GHF01858.1"/>
    </source>
</evidence>
<keyword evidence="3" id="KW-1185">Reference proteome</keyword>
<proteinExistence type="predicted"/>
<feature type="chain" id="PRO_5045079363" description="DUF4878 domain-containing protein" evidence="1">
    <location>
        <begin position="19"/>
        <end position="144"/>
    </location>
</feature>
<sequence>MRHYLVLLLIPIMFLLSACTDNEEEISDIENPEKVAVAFFEALYNEKNAKKAASVCSPRLARIVNHYKSPNAIARHLFNMSYDKVDIKPDDSGVKVREQFKDAAVITVYFDGTYQNGRFKNVKRLSLIQIDDHWVIDKILKDPF</sequence>
<keyword evidence="1" id="KW-0732">Signal</keyword>
<dbReference type="Gene3D" id="3.10.450.50">
    <property type="match status" value="1"/>
</dbReference>
<reference evidence="3" key="1">
    <citation type="journal article" date="2019" name="Int. J. Syst. Evol. Microbiol.">
        <title>The Global Catalogue of Microorganisms (GCM) 10K type strain sequencing project: providing services to taxonomists for standard genome sequencing and annotation.</title>
        <authorList>
            <consortium name="The Broad Institute Genomics Platform"/>
            <consortium name="The Broad Institute Genome Sequencing Center for Infectious Disease"/>
            <person name="Wu L."/>
            <person name="Ma J."/>
        </authorList>
    </citation>
    <scope>NUCLEOTIDE SEQUENCE [LARGE SCALE GENOMIC DNA]</scope>
    <source>
        <strain evidence="3">CGMCC 1.15922</strain>
    </source>
</reference>
<evidence type="ECO:0000313" key="3">
    <source>
        <dbReference type="Proteomes" id="UP000626370"/>
    </source>
</evidence>
<dbReference type="EMBL" id="BNAH01000018">
    <property type="protein sequence ID" value="GHF01858.1"/>
    <property type="molecule type" value="Genomic_DNA"/>
</dbReference>
<organism evidence="2 3">
    <name type="scientific">Thalassotalea profundi</name>
    <dbReference type="NCBI Taxonomy" id="2036687"/>
    <lineage>
        <taxon>Bacteria</taxon>
        <taxon>Pseudomonadati</taxon>
        <taxon>Pseudomonadota</taxon>
        <taxon>Gammaproteobacteria</taxon>
        <taxon>Alteromonadales</taxon>
        <taxon>Colwelliaceae</taxon>
        <taxon>Thalassotalea</taxon>
    </lineage>
</organism>
<gene>
    <name evidence="2" type="ORF">GCM10011501_34070</name>
</gene>
<protein>
    <recommendedName>
        <fullName evidence="4">DUF4878 domain-containing protein</fullName>
    </recommendedName>
</protein>
<dbReference type="RefSeq" id="WP_189379472.1">
    <property type="nucleotide sequence ID" value="NZ_BNAH01000018.1"/>
</dbReference>
<feature type="signal peptide" evidence="1">
    <location>
        <begin position="1"/>
        <end position="18"/>
    </location>
</feature>
<accession>A0ABQ3J3W6</accession>
<name>A0ABQ3J3W6_9GAMM</name>
<comment type="caution">
    <text evidence="2">The sequence shown here is derived from an EMBL/GenBank/DDBJ whole genome shotgun (WGS) entry which is preliminary data.</text>
</comment>
<dbReference type="PROSITE" id="PS51257">
    <property type="entry name" value="PROKAR_LIPOPROTEIN"/>
    <property type="match status" value="1"/>
</dbReference>
<evidence type="ECO:0000256" key="1">
    <source>
        <dbReference type="SAM" id="SignalP"/>
    </source>
</evidence>